<comment type="caution">
    <text evidence="2">The sequence shown here is derived from an EMBL/GenBank/DDBJ whole genome shotgun (WGS) entry which is preliminary data.</text>
</comment>
<evidence type="ECO:0000313" key="3">
    <source>
        <dbReference type="Proteomes" id="UP000288024"/>
    </source>
</evidence>
<evidence type="ECO:0000313" key="2">
    <source>
        <dbReference type="EMBL" id="RVT64896.1"/>
    </source>
</evidence>
<protein>
    <submittedName>
        <fullName evidence="2">N-acetyltransferase</fullName>
    </submittedName>
</protein>
<dbReference type="Gene3D" id="3.40.630.30">
    <property type="match status" value="1"/>
</dbReference>
<dbReference type="InterPro" id="IPR016181">
    <property type="entry name" value="Acyl_CoA_acyltransferase"/>
</dbReference>
<dbReference type="InterPro" id="IPR000182">
    <property type="entry name" value="GNAT_dom"/>
</dbReference>
<sequence>MFPVLETERLLLREIEEKDIKAIYSILSREDVTVHYGQEPFKAYEEARSLLAIFNMNYSMQRGIRWGIQEKNSGAFVGTIGFHAWHQKHRRAEIGYELHPDFWKKGYGQEAVSEVISFGFSELKLNRISAICYPENKSSQKLLERSGFHKEGILAKYMVQNQHVYDCYMYCLLHPSLNEEK</sequence>
<dbReference type="GO" id="GO:0008999">
    <property type="term" value="F:protein-N-terminal-alanine acetyltransferase activity"/>
    <property type="evidence" value="ECO:0007669"/>
    <property type="project" value="TreeGrafter"/>
</dbReference>
<dbReference type="Proteomes" id="UP000288024">
    <property type="component" value="Unassembled WGS sequence"/>
</dbReference>
<dbReference type="AlphaFoldDB" id="A0A3S2TV22"/>
<dbReference type="SUPFAM" id="SSF55729">
    <property type="entry name" value="Acyl-CoA N-acyltransferases (Nat)"/>
    <property type="match status" value="1"/>
</dbReference>
<reference evidence="2 3" key="1">
    <citation type="submission" date="2019-01" db="EMBL/GenBank/DDBJ databases">
        <title>Bacillus sp. M5HDSG1-1, whole genome shotgun sequence.</title>
        <authorList>
            <person name="Tuo L."/>
        </authorList>
    </citation>
    <scope>NUCLEOTIDE SEQUENCE [LARGE SCALE GENOMIC DNA]</scope>
    <source>
        <strain evidence="2 3">M5HDSG1-1</strain>
    </source>
</reference>
<proteinExistence type="predicted"/>
<dbReference type="EMBL" id="RZTZ01000002">
    <property type="protein sequence ID" value="RVT64896.1"/>
    <property type="molecule type" value="Genomic_DNA"/>
</dbReference>
<dbReference type="Pfam" id="PF13302">
    <property type="entry name" value="Acetyltransf_3"/>
    <property type="match status" value="1"/>
</dbReference>
<evidence type="ECO:0000259" key="1">
    <source>
        <dbReference type="PROSITE" id="PS51186"/>
    </source>
</evidence>
<organism evidence="2 3">
    <name type="scientific">Niallia taxi</name>
    <dbReference type="NCBI Taxonomy" id="2499688"/>
    <lineage>
        <taxon>Bacteria</taxon>
        <taxon>Bacillati</taxon>
        <taxon>Bacillota</taxon>
        <taxon>Bacilli</taxon>
        <taxon>Bacillales</taxon>
        <taxon>Bacillaceae</taxon>
        <taxon>Niallia</taxon>
    </lineage>
</organism>
<name>A0A3S2TV22_9BACI</name>
<accession>A0A3S2TV22</accession>
<dbReference type="PROSITE" id="PS51186">
    <property type="entry name" value="GNAT"/>
    <property type="match status" value="1"/>
</dbReference>
<keyword evidence="3" id="KW-1185">Reference proteome</keyword>
<dbReference type="PANTHER" id="PTHR43792">
    <property type="entry name" value="GNAT FAMILY, PUTATIVE (AFU_ORTHOLOGUE AFUA_3G00765)-RELATED-RELATED"/>
    <property type="match status" value="1"/>
</dbReference>
<dbReference type="InterPro" id="IPR051531">
    <property type="entry name" value="N-acetyltransferase"/>
</dbReference>
<dbReference type="GO" id="GO:0005737">
    <property type="term" value="C:cytoplasm"/>
    <property type="evidence" value="ECO:0007669"/>
    <property type="project" value="TreeGrafter"/>
</dbReference>
<feature type="domain" description="N-acetyltransferase" evidence="1">
    <location>
        <begin position="10"/>
        <end position="174"/>
    </location>
</feature>
<dbReference type="RefSeq" id="WP_127736872.1">
    <property type="nucleotide sequence ID" value="NZ_CAJCKN010000024.1"/>
</dbReference>
<dbReference type="PANTHER" id="PTHR43792:SF9">
    <property type="entry name" value="RIBOSOMAL-PROTEIN-ALANINE ACETYLTRANSFERASE"/>
    <property type="match status" value="1"/>
</dbReference>
<gene>
    <name evidence="2" type="ORF">EM808_05090</name>
</gene>
<keyword evidence="2" id="KW-0808">Transferase</keyword>